<dbReference type="Pfam" id="PF07920">
    <property type="entry name" value="DUF1684"/>
    <property type="match status" value="1"/>
</dbReference>
<dbReference type="AlphaFoldDB" id="A0A0F0KHI0"/>
<accession>A0A0F0KHI0</accession>
<sequence>MSFVKDWQDWHASRERYAGSEYGPSALESTNWLITEAAAVEGIPGLWALTGDGGIRGSELGQAGSTVTLRGTESIRFGRRELRVFERHGTIALRVLNPARPQREWFTAIDAYAPDERWRLPAVLEETPGERIVITSVDGDARETPVAGRLRFELAGAPQTLTVTRSSQGALSAVFADGTNGLETYRFRFLPVDEPAADGTAVIDFNRAYLPPCAFSDQFVCPLPPAGNRYSTPIRAGERVVVLGG</sequence>
<reference evidence="1 2" key="1">
    <citation type="submission" date="2015-02" db="EMBL/GenBank/DDBJ databases">
        <title>Draft genome sequences of ten Microbacterium spp. with emphasis on heavy metal contaminated environments.</title>
        <authorList>
            <person name="Corretto E."/>
        </authorList>
    </citation>
    <scope>NUCLEOTIDE SEQUENCE [LARGE SCALE GENOMIC DNA]</scope>
    <source>
        <strain evidence="1 2">BEL163</strain>
    </source>
</reference>
<dbReference type="PATRIC" id="fig|82380.10.peg.2575"/>
<dbReference type="Proteomes" id="UP000033725">
    <property type="component" value="Unassembled WGS sequence"/>
</dbReference>
<evidence type="ECO:0008006" key="3">
    <source>
        <dbReference type="Google" id="ProtNLM"/>
    </source>
</evidence>
<evidence type="ECO:0000313" key="2">
    <source>
        <dbReference type="Proteomes" id="UP000033725"/>
    </source>
</evidence>
<protein>
    <recommendedName>
        <fullName evidence="3">DUF1684 domain-containing protein</fullName>
    </recommendedName>
</protein>
<comment type="caution">
    <text evidence="1">The sequence shown here is derived from an EMBL/GenBank/DDBJ whole genome shotgun (WGS) entry which is preliminary data.</text>
</comment>
<dbReference type="PANTHER" id="PTHR41913:SF1">
    <property type="entry name" value="DUF1684 DOMAIN-CONTAINING PROTEIN"/>
    <property type="match status" value="1"/>
</dbReference>
<name>A0A0F0KHI0_9MICO</name>
<gene>
    <name evidence="1" type="ORF">RN51_02563</name>
</gene>
<dbReference type="InterPro" id="IPR012467">
    <property type="entry name" value="DUF1684"/>
</dbReference>
<dbReference type="OrthoDB" id="5493262at2"/>
<dbReference type="PANTHER" id="PTHR41913">
    <property type="entry name" value="DUF1684 DOMAIN-CONTAINING PROTEIN"/>
    <property type="match status" value="1"/>
</dbReference>
<organism evidence="1 2">
    <name type="scientific">Microbacterium oxydans</name>
    <dbReference type="NCBI Taxonomy" id="82380"/>
    <lineage>
        <taxon>Bacteria</taxon>
        <taxon>Bacillati</taxon>
        <taxon>Actinomycetota</taxon>
        <taxon>Actinomycetes</taxon>
        <taxon>Micrococcales</taxon>
        <taxon>Microbacteriaceae</taxon>
        <taxon>Microbacterium</taxon>
    </lineage>
</organism>
<dbReference type="EMBL" id="JYIV01000028">
    <property type="protein sequence ID" value="KJL20347.1"/>
    <property type="molecule type" value="Genomic_DNA"/>
</dbReference>
<dbReference type="RefSeq" id="WP_045264430.1">
    <property type="nucleotide sequence ID" value="NZ_JYIV01000028.1"/>
</dbReference>
<proteinExistence type="predicted"/>
<evidence type="ECO:0000313" key="1">
    <source>
        <dbReference type="EMBL" id="KJL20347.1"/>
    </source>
</evidence>